<evidence type="ECO:0000313" key="3">
    <source>
        <dbReference type="EMBL" id="KDQ54196.1"/>
    </source>
</evidence>
<dbReference type="Proteomes" id="UP000027265">
    <property type="component" value="Unassembled WGS sequence"/>
</dbReference>
<dbReference type="InterPro" id="IPR027417">
    <property type="entry name" value="P-loop_NTPase"/>
</dbReference>
<dbReference type="HOGENOM" id="CLU_000288_6_8_1"/>
<feature type="non-terminal residue" evidence="3">
    <location>
        <position position="124"/>
    </location>
</feature>
<accession>A0A067PV33</accession>
<dbReference type="AlphaFoldDB" id="A0A067PV33"/>
<evidence type="ECO:0000313" key="4">
    <source>
        <dbReference type="Proteomes" id="UP000027265"/>
    </source>
</evidence>
<feature type="domain" description="Nephrocystin 3-like N-terminal" evidence="2">
    <location>
        <begin position="4"/>
        <end position="124"/>
    </location>
</feature>
<dbReference type="InterPro" id="IPR056884">
    <property type="entry name" value="NPHP3-like_N"/>
</dbReference>
<gene>
    <name evidence="3" type="ORF">JAAARDRAFT_136090</name>
</gene>
<protein>
    <recommendedName>
        <fullName evidence="2">Nephrocystin 3-like N-terminal domain-containing protein</fullName>
    </recommendedName>
</protein>
<keyword evidence="1" id="KW-0677">Repeat</keyword>
<sequence length="124" mass="13447">MDDGPPIFWLHGLAGLGKSTIACTVADRLKKADGPGPKLAATFFFSRDSADHSNISKFFPNVAQQLAISHAFLRADMHHILSEDPSIPNKDPQDQFKSLILDTICPYAGLFPAPIVVVDALDEC</sequence>
<evidence type="ECO:0000256" key="1">
    <source>
        <dbReference type="ARBA" id="ARBA00022737"/>
    </source>
</evidence>
<dbReference type="STRING" id="933084.A0A067PV33"/>
<proteinExistence type="predicted"/>
<reference evidence="4" key="1">
    <citation type="journal article" date="2014" name="Proc. Natl. Acad. Sci. U.S.A.">
        <title>Extensive sampling of basidiomycete genomes demonstrates inadequacy of the white-rot/brown-rot paradigm for wood decay fungi.</title>
        <authorList>
            <person name="Riley R."/>
            <person name="Salamov A.A."/>
            <person name="Brown D.W."/>
            <person name="Nagy L.G."/>
            <person name="Floudas D."/>
            <person name="Held B.W."/>
            <person name="Levasseur A."/>
            <person name="Lombard V."/>
            <person name="Morin E."/>
            <person name="Otillar R."/>
            <person name="Lindquist E.A."/>
            <person name="Sun H."/>
            <person name="LaButti K.M."/>
            <person name="Schmutz J."/>
            <person name="Jabbour D."/>
            <person name="Luo H."/>
            <person name="Baker S.E."/>
            <person name="Pisabarro A.G."/>
            <person name="Walton J.D."/>
            <person name="Blanchette R.A."/>
            <person name="Henrissat B."/>
            <person name="Martin F."/>
            <person name="Cullen D."/>
            <person name="Hibbett D.S."/>
            <person name="Grigoriev I.V."/>
        </authorList>
    </citation>
    <scope>NUCLEOTIDE SEQUENCE [LARGE SCALE GENOMIC DNA]</scope>
    <source>
        <strain evidence="4">MUCL 33604</strain>
    </source>
</reference>
<dbReference type="Pfam" id="PF24883">
    <property type="entry name" value="NPHP3_N"/>
    <property type="match status" value="1"/>
</dbReference>
<dbReference type="SUPFAM" id="SSF52540">
    <property type="entry name" value="P-loop containing nucleoside triphosphate hydrolases"/>
    <property type="match status" value="1"/>
</dbReference>
<organism evidence="3 4">
    <name type="scientific">Jaapia argillacea MUCL 33604</name>
    <dbReference type="NCBI Taxonomy" id="933084"/>
    <lineage>
        <taxon>Eukaryota</taxon>
        <taxon>Fungi</taxon>
        <taxon>Dikarya</taxon>
        <taxon>Basidiomycota</taxon>
        <taxon>Agaricomycotina</taxon>
        <taxon>Agaricomycetes</taxon>
        <taxon>Agaricomycetidae</taxon>
        <taxon>Jaapiales</taxon>
        <taxon>Jaapiaceae</taxon>
        <taxon>Jaapia</taxon>
    </lineage>
</organism>
<dbReference type="InParanoid" id="A0A067PV33"/>
<name>A0A067PV33_9AGAM</name>
<keyword evidence="4" id="KW-1185">Reference proteome</keyword>
<evidence type="ECO:0000259" key="2">
    <source>
        <dbReference type="Pfam" id="PF24883"/>
    </source>
</evidence>
<dbReference type="Gene3D" id="3.40.50.300">
    <property type="entry name" value="P-loop containing nucleotide triphosphate hydrolases"/>
    <property type="match status" value="1"/>
</dbReference>
<dbReference type="OrthoDB" id="3269932at2759"/>
<dbReference type="EMBL" id="KL197730">
    <property type="protein sequence ID" value="KDQ54196.1"/>
    <property type="molecule type" value="Genomic_DNA"/>
</dbReference>